<dbReference type="Proteomes" id="UP000054144">
    <property type="component" value="Unassembled WGS sequence"/>
</dbReference>
<name>A0A0D7AGJ4_9AGAR</name>
<feature type="compositionally biased region" description="Basic and acidic residues" evidence="1">
    <location>
        <begin position="78"/>
        <end position="108"/>
    </location>
</feature>
<protein>
    <submittedName>
        <fullName evidence="2">Uncharacterized protein</fullName>
    </submittedName>
</protein>
<proteinExistence type="predicted"/>
<reference evidence="2 3" key="1">
    <citation type="journal article" date="2015" name="Fungal Genet. Biol.">
        <title>Evolution of novel wood decay mechanisms in Agaricales revealed by the genome sequences of Fistulina hepatica and Cylindrobasidium torrendii.</title>
        <authorList>
            <person name="Floudas D."/>
            <person name="Held B.W."/>
            <person name="Riley R."/>
            <person name="Nagy L.G."/>
            <person name="Koehler G."/>
            <person name="Ransdell A.S."/>
            <person name="Younus H."/>
            <person name="Chow J."/>
            <person name="Chiniquy J."/>
            <person name="Lipzen A."/>
            <person name="Tritt A."/>
            <person name="Sun H."/>
            <person name="Haridas S."/>
            <person name="LaButti K."/>
            <person name="Ohm R.A."/>
            <person name="Kues U."/>
            <person name="Blanchette R.A."/>
            <person name="Grigoriev I.V."/>
            <person name="Minto R.E."/>
            <person name="Hibbett D.S."/>
        </authorList>
    </citation>
    <scope>NUCLEOTIDE SEQUENCE [LARGE SCALE GENOMIC DNA]</scope>
    <source>
        <strain evidence="2 3">ATCC 64428</strain>
    </source>
</reference>
<feature type="region of interest" description="Disordered" evidence="1">
    <location>
        <begin position="61"/>
        <end position="108"/>
    </location>
</feature>
<accession>A0A0D7AGJ4</accession>
<feature type="region of interest" description="Disordered" evidence="1">
    <location>
        <begin position="252"/>
        <end position="285"/>
    </location>
</feature>
<dbReference type="EMBL" id="KN881696">
    <property type="protein sequence ID" value="KIY49963.1"/>
    <property type="molecule type" value="Genomic_DNA"/>
</dbReference>
<evidence type="ECO:0000313" key="2">
    <source>
        <dbReference type="EMBL" id="KIY49963.1"/>
    </source>
</evidence>
<dbReference type="AlphaFoldDB" id="A0A0D7AGJ4"/>
<organism evidence="2 3">
    <name type="scientific">Fistulina hepatica ATCC 64428</name>
    <dbReference type="NCBI Taxonomy" id="1128425"/>
    <lineage>
        <taxon>Eukaryota</taxon>
        <taxon>Fungi</taxon>
        <taxon>Dikarya</taxon>
        <taxon>Basidiomycota</taxon>
        <taxon>Agaricomycotina</taxon>
        <taxon>Agaricomycetes</taxon>
        <taxon>Agaricomycetidae</taxon>
        <taxon>Agaricales</taxon>
        <taxon>Fistulinaceae</taxon>
        <taxon>Fistulina</taxon>
    </lineage>
</organism>
<sequence length="285" mass="32040">MWAYTVTMDVRIRPLISYEIIDGRGAIVNVDLAGALIRCQEKGTCTGLQGEAELIRRERKRLSRPFTEGQGPSVINDGDLRRDGVEKRTRVGEERERERRRATEVREPERAYSRPYEMMNRTGTRASAYDREHYPYRCSTLLAYVNTALQISVRLVVLSRSQRYNQAETSAMAKDTLDTGAVKRRVLGNGAGQLGNAAIETTLVLTDAVTGALEACGYGEEWELHGIPHEKWIWLDSPHRAKNKDIEKLQADVEAKEAPTSEQNHLTRTGKWGRGAGLNAATKRN</sequence>
<gene>
    <name evidence="2" type="ORF">FISHEDRAFT_57856</name>
</gene>
<evidence type="ECO:0000313" key="3">
    <source>
        <dbReference type="Proteomes" id="UP000054144"/>
    </source>
</evidence>
<evidence type="ECO:0000256" key="1">
    <source>
        <dbReference type="SAM" id="MobiDB-lite"/>
    </source>
</evidence>
<keyword evidence="3" id="KW-1185">Reference proteome</keyword>